<proteinExistence type="predicted"/>
<dbReference type="Pfam" id="PF07785">
    <property type="entry name" value="DUF1623"/>
    <property type="match status" value="1"/>
</dbReference>
<accession>A0AAE9LNK8</accession>
<reference evidence="1" key="1">
    <citation type="journal article" date="2022" name="J. Invertebr. Pathol.">
        <title>Identification of a new nucleopolyhedrovirus isolated from the olive leaf moth, Palpita vitrealis, from two locations in Egypt.</title>
        <authorList>
            <person name="El-Salamouny S."/>
            <person name="Wennmann J.T."/>
            <person name="Kleespies R.G."/>
            <person name="Richert-Poggeler K.R."/>
            <person name="Mansour A."/>
            <person name="Awad M."/>
            <person name="Agamy E."/>
            <person name="Salama R."/>
            <person name="Jehle J.A."/>
        </authorList>
    </citation>
    <scope>NUCLEOTIDE SEQUENCE</scope>
    <source>
        <strain evidence="1">Giza 2005</strain>
    </source>
</reference>
<sequence>MHIMVAVLLVSNEPKRRSKSYIINTYLEKYSIIDGVMCYNGDCLVLAVLDYKQLHSIINMEILEVLEYTQFNIEVLRERIYAIVDNYNRYCRIMYD</sequence>
<dbReference type="Proteomes" id="UP001256712">
    <property type="component" value="Segment"/>
</dbReference>
<keyword evidence="2" id="KW-1185">Reference proteome</keyword>
<name>A0AAE9LNK8_9ABAC</name>
<evidence type="ECO:0000313" key="1">
    <source>
        <dbReference type="EMBL" id="USC25954.1"/>
    </source>
</evidence>
<organism evidence="1 2">
    <name type="scientific">Palpita vitrealis nucleopolyhedrovirus</name>
    <dbReference type="NCBI Taxonomy" id="2951960"/>
    <lineage>
        <taxon>Viruses</taxon>
        <taxon>Viruses incertae sedis</taxon>
        <taxon>Naldaviricetes</taxon>
        <taxon>Lefavirales</taxon>
        <taxon>Baculoviridae</taxon>
        <taxon>Alphabaculovirus</taxon>
        <taxon>Alphabaculovirus pavitrealis</taxon>
    </lineage>
</organism>
<evidence type="ECO:0008006" key="3">
    <source>
        <dbReference type="Google" id="ProtNLM"/>
    </source>
</evidence>
<dbReference type="InterPro" id="IPR012428">
    <property type="entry name" value="AcMNPV_Orf117"/>
</dbReference>
<dbReference type="EMBL" id="OL685370">
    <property type="protein sequence ID" value="USC25954.1"/>
    <property type="molecule type" value="Genomic_DNA"/>
</dbReference>
<evidence type="ECO:0000313" key="2">
    <source>
        <dbReference type="Proteomes" id="UP001256712"/>
    </source>
</evidence>
<protein>
    <recommendedName>
        <fullName evidence="3">Ac117</fullName>
    </recommendedName>
</protein>